<dbReference type="InterPro" id="IPR047187">
    <property type="entry name" value="SF1_C_Upf1"/>
</dbReference>
<protein>
    <submittedName>
        <fullName evidence="6">AAA domain-containing protein</fullName>
    </submittedName>
</protein>
<gene>
    <name evidence="6" type="ORF">SAMN04487960_1152</name>
</gene>
<dbReference type="SUPFAM" id="SSF52540">
    <property type="entry name" value="P-loop containing nucleoside triphosphate hydrolases"/>
    <property type="match status" value="1"/>
</dbReference>
<proteinExistence type="predicted"/>
<dbReference type="InterPro" id="IPR050534">
    <property type="entry name" value="Coronavir_polyprotein_1ab"/>
</dbReference>
<accession>A0A1H3DYR0</accession>
<dbReference type="GO" id="GO:0043139">
    <property type="term" value="F:5'-3' DNA helicase activity"/>
    <property type="evidence" value="ECO:0007669"/>
    <property type="project" value="TreeGrafter"/>
</dbReference>
<keyword evidence="7" id="KW-1185">Reference proteome</keyword>
<dbReference type="EMBL" id="FNNE01000015">
    <property type="protein sequence ID" value="SDX71573.1"/>
    <property type="molecule type" value="Genomic_DNA"/>
</dbReference>
<evidence type="ECO:0000259" key="5">
    <source>
        <dbReference type="Pfam" id="PF13087"/>
    </source>
</evidence>
<dbReference type="Pfam" id="PF13087">
    <property type="entry name" value="AAA_12"/>
    <property type="match status" value="1"/>
</dbReference>
<reference evidence="6 7" key="1">
    <citation type="submission" date="2016-10" db="EMBL/GenBank/DDBJ databases">
        <authorList>
            <person name="de Groot N.N."/>
        </authorList>
    </citation>
    <scope>NUCLEOTIDE SEQUENCE [LARGE SCALE GENOMIC DNA]</scope>
    <source>
        <strain evidence="6 7">CGMCC 1.7059</strain>
    </source>
</reference>
<evidence type="ECO:0000256" key="2">
    <source>
        <dbReference type="ARBA" id="ARBA00022801"/>
    </source>
</evidence>
<evidence type="ECO:0000313" key="6">
    <source>
        <dbReference type="EMBL" id="SDX71573.1"/>
    </source>
</evidence>
<dbReference type="Proteomes" id="UP000199675">
    <property type="component" value="Unassembled WGS sequence"/>
</dbReference>
<dbReference type="Gene3D" id="3.40.50.300">
    <property type="entry name" value="P-loop containing nucleotide triphosphate hydrolases"/>
    <property type="match status" value="1"/>
</dbReference>
<keyword evidence="2" id="KW-0378">Hydrolase</keyword>
<name>A0A1H3DYR0_9GAMM</name>
<dbReference type="InterPro" id="IPR041679">
    <property type="entry name" value="DNA2/NAM7-like_C"/>
</dbReference>
<dbReference type="CDD" id="cd18808">
    <property type="entry name" value="SF1_C_Upf1"/>
    <property type="match status" value="1"/>
</dbReference>
<evidence type="ECO:0000256" key="3">
    <source>
        <dbReference type="ARBA" id="ARBA00022806"/>
    </source>
</evidence>
<feature type="domain" description="DNA2/NAM7 helicase-like C-terminal" evidence="5">
    <location>
        <begin position="8"/>
        <end position="137"/>
    </location>
</feature>
<dbReference type="GO" id="GO:0005524">
    <property type="term" value="F:ATP binding"/>
    <property type="evidence" value="ECO:0007669"/>
    <property type="project" value="UniProtKB-KW"/>
</dbReference>
<dbReference type="GO" id="GO:0016787">
    <property type="term" value="F:hydrolase activity"/>
    <property type="evidence" value="ECO:0007669"/>
    <property type="project" value="UniProtKB-KW"/>
</dbReference>
<evidence type="ECO:0000313" key="7">
    <source>
        <dbReference type="Proteomes" id="UP000199675"/>
    </source>
</evidence>
<dbReference type="PANTHER" id="PTHR43788:SF8">
    <property type="entry name" value="DNA-BINDING PROTEIN SMUBP-2"/>
    <property type="match status" value="1"/>
</dbReference>
<organism evidence="6 7">
    <name type="scientific">Marinobacter mobilis</name>
    <dbReference type="NCBI Taxonomy" id="488533"/>
    <lineage>
        <taxon>Bacteria</taxon>
        <taxon>Pseudomonadati</taxon>
        <taxon>Pseudomonadota</taxon>
        <taxon>Gammaproteobacteria</taxon>
        <taxon>Pseudomonadales</taxon>
        <taxon>Marinobacteraceae</taxon>
        <taxon>Marinobacter</taxon>
    </lineage>
</organism>
<dbReference type="InterPro" id="IPR027417">
    <property type="entry name" value="P-loop_NTPase"/>
</dbReference>
<dbReference type="STRING" id="488533.SAMN04487960_1152"/>
<keyword evidence="3" id="KW-0347">Helicase</keyword>
<keyword evidence="4" id="KW-0067">ATP-binding</keyword>
<dbReference type="PANTHER" id="PTHR43788">
    <property type="entry name" value="DNA2/NAM7 HELICASE FAMILY MEMBER"/>
    <property type="match status" value="1"/>
</dbReference>
<evidence type="ECO:0000256" key="1">
    <source>
        <dbReference type="ARBA" id="ARBA00022741"/>
    </source>
</evidence>
<sequence length="177" mass="20002">MLGERAYSKGDKSKFNEAEADEIISLLKTIENDDAFCKGLLDTVSDEKEPTIGVICMYSEQKRFLKRKLAAQNWRDDFRETVKIDTVDSYQGKENRIIILSLTRSDAERSPGFLRSDNRVNVAMSRAMERLVIVGDMRVWSGKNSHYGLGKVAAYIRDRQGEGSFNILPASKQKGGK</sequence>
<keyword evidence="1" id="KW-0547">Nucleotide-binding</keyword>
<evidence type="ECO:0000256" key="4">
    <source>
        <dbReference type="ARBA" id="ARBA00022840"/>
    </source>
</evidence>
<dbReference type="AlphaFoldDB" id="A0A1H3DYR0"/>